<dbReference type="GO" id="GO:0009451">
    <property type="term" value="P:RNA modification"/>
    <property type="evidence" value="ECO:0007669"/>
    <property type="project" value="InterPro"/>
</dbReference>
<dbReference type="Gene3D" id="1.25.40.10">
    <property type="entry name" value="Tetratricopeptide repeat domain"/>
    <property type="match status" value="2"/>
</dbReference>
<proteinExistence type="predicted"/>
<evidence type="ECO:0000256" key="2">
    <source>
        <dbReference type="PROSITE-ProRule" id="PRU00708"/>
    </source>
</evidence>
<feature type="repeat" description="PPR" evidence="2">
    <location>
        <begin position="117"/>
        <end position="151"/>
    </location>
</feature>
<dbReference type="EMBL" id="GL377650">
    <property type="protein sequence ID" value="EFJ11034.1"/>
    <property type="molecule type" value="Genomic_DNA"/>
</dbReference>
<evidence type="ECO:0000313" key="4">
    <source>
        <dbReference type="Proteomes" id="UP000001514"/>
    </source>
</evidence>
<evidence type="ECO:0008006" key="5">
    <source>
        <dbReference type="Google" id="ProtNLM"/>
    </source>
</evidence>
<dbReference type="eggNOG" id="KOG4197">
    <property type="taxonomic scope" value="Eukaryota"/>
</dbReference>
<evidence type="ECO:0000256" key="1">
    <source>
        <dbReference type="ARBA" id="ARBA00022737"/>
    </source>
</evidence>
<dbReference type="InterPro" id="IPR002885">
    <property type="entry name" value="PPR_rpt"/>
</dbReference>
<dbReference type="GO" id="GO:0003723">
    <property type="term" value="F:RNA binding"/>
    <property type="evidence" value="ECO:0007669"/>
    <property type="project" value="InterPro"/>
</dbReference>
<dbReference type="InParanoid" id="D8SX73"/>
<dbReference type="STRING" id="88036.D8SX73"/>
<evidence type="ECO:0000313" key="3">
    <source>
        <dbReference type="EMBL" id="EFJ11034.1"/>
    </source>
</evidence>
<dbReference type="InterPro" id="IPR046960">
    <property type="entry name" value="PPR_At4g14850-like_plant"/>
</dbReference>
<dbReference type="PROSITE" id="PS51375">
    <property type="entry name" value="PPR"/>
    <property type="match status" value="2"/>
</dbReference>
<feature type="repeat" description="PPR" evidence="2">
    <location>
        <begin position="25"/>
        <end position="59"/>
    </location>
</feature>
<dbReference type="PANTHER" id="PTHR47926">
    <property type="entry name" value="PENTATRICOPEPTIDE REPEAT-CONTAINING PROTEIN"/>
    <property type="match status" value="1"/>
</dbReference>
<accession>D8SX73</accession>
<name>D8SX73_SELML</name>
<dbReference type="InterPro" id="IPR011990">
    <property type="entry name" value="TPR-like_helical_dom_sf"/>
</dbReference>
<keyword evidence="4" id="KW-1185">Reference proteome</keyword>
<organism evidence="4">
    <name type="scientific">Selaginella moellendorffii</name>
    <name type="common">Spikemoss</name>
    <dbReference type="NCBI Taxonomy" id="88036"/>
    <lineage>
        <taxon>Eukaryota</taxon>
        <taxon>Viridiplantae</taxon>
        <taxon>Streptophyta</taxon>
        <taxon>Embryophyta</taxon>
        <taxon>Tracheophyta</taxon>
        <taxon>Lycopodiopsida</taxon>
        <taxon>Selaginellales</taxon>
        <taxon>Selaginellaceae</taxon>
        <taxon>Selaginella</taxon>
    </lineage>
</organism>
<keyword evidence="1" id="KW-0677">Repeat</keyword>
<dbReference type="KEGG" id="smo:SELMODRAFT_126951"/>
<protein>
    <recommendedName>
        <fullName evidence="5">Pentacotripeptide-repeat region of PRORP domain-containing protein</fullName>
    </recommendedName>
</protein>
<dbReference type="Pfam" id="PF01535">
    <property type="entry name" value="PPR"/>
    <property type="match status" value="6"/>
</dbReference>
<sequence length="300" mass="32304">MITAFARSEELAGAKALFDSMPERNVVSYTAMLQAYSLAGHLADAKAMFDKMPQRNVVGWTAMIQAYAHGGHPGDARRIFDRMPQRTTVSTAMVIGFAHLGHLDLAKIAFHAMPEHAMAAWTVLLEALAVNGEIGDAGRVFDRMPERDLVSWTSMIAIQSRTRSAIDLFRMLCAEGLDPDDVCLTHVLAACNHVGMVGEGLRLGMGMLPDFGIAAREEHLSSMIQALGRAGDLVRAQDLVGSGGIASANSVAWTALLAGCQIHRDVDRARRVWGELTNLLPSDAVPQILLANICSQSIAS</sequence>
<dbReference type="NCBIfam" id="TIGR00756">
    <property type="entry name" value="PPR"/>
    <property type="match status" value="3"/>
</dbReference>
<dbReference type="FunFam" id="1.25.40.10:FF:000158">
    <property type="entry name" value="pentatricopeptide repeat-containing protein At2g33680"/>
    <property type="match status" value="1"/>
</dbReference>
<dbReference type="HOGENOM" id="CLU_002706_0_0_1"/>
<gene>
    <name evidence="3" type="ORF">SELMODRAFT_126951</name>
</gene>
<dbReference type="AlphaFoldDB" id="D8SX73"/>
<dbReference type="GO" id="GO:0048731">
    <property type="term" value="P:system development"/>
    <property type="evidence" value="ECO:0007669"/>
    <property type="project" value="UniProtKB-ARBA"/>
</dbReference>
<dbReference type="Proteomes" id="UP000001514">
    <property type="component" value="Unassembled WGS sequence"/>
</dbReference>
<reference evidence="3 4" key="1">
    <citation type="journal article" date="2011" name="Science">
        <title>The Selaginella genome identifies genetic changes associated with the evolution of vascular plants.</title>
        <authorList>
            <person name="Banks J.A."/>
            <person name="Nishiyama T."/>
            <person name="Hasebe M."/>
            <person name="Bowman J.L."/>
            <person name="Gribskov M."/>
            <person name="dePamphilis C."/>
            <person name="Albert V.A."/>
            <person name="Aono N."/>
            <person name="Aoyama T."/>
            <person name="Ambrose B.A."/>
            <person name="Ashton N.W."/>
            <person name="Axtell M.J."/>
            <person name="Barker E."/>
            <person name="Barker M.S."/>
            <person name="Bennetzen J.L."/>
            <person name="Bonawitz N.D."/>
            <person name="Chapple C."/>
            <person name="Cheng C."/>
            <person name="Correa L.G."/>
            <person name="Dacre M."/>
            <person name="DeBarry J."/>
            <person name="Dreyer I."/>
            <person name="Elias M."/>
            <person name="Engstrom E.M."/>
            <person name="Estelle M."/>
            <person name="Feng L."/>
            <person name="Finet C."/>
            <person name="Floyd S.K."/>
            <person name="Frommer W.B."/>
            <person name="Fujita T."/>
            <person name="Gramzow L."/>
            <person name="Gutensohn M."/>
            <person name="Harholt J."/>
            <person name="Hattori M."/>
            <person name="Heyl A."/>
            <person name="Hirai T."/>
            <person name="Hiwatashi Y."/>
            <person name="Ishikawa M."/>
            <person name="Iwata M."/>
            <person name="Karol K.G."/>
            <person name="Koehler B."/>
            <person name="Kolukisaoglu U."/>
            <person name="Kubo M."/>
            <person name="Kurata T."/>
            <person name="Lalonde S."/>
            <person name="Li K."/>
            <person name="Li Y."/>
            <person name="Litt A."/>
            <person name="Lyons E."/>
            <person name="Manning G."/>
            <person name="Maruyama T."/>
            <person name="Michael T.P."/>
            <person name="Mikami K."/>
            <person name="Miyazaki S."/>
            <person name="Morinaga S."/>
            <person name="Murata T."/>
            <person name="Mueller-Roeber B."/>
            <person name="Nelson D.R."/>
            <person name="Obara M."/>
            <person name="Oguri Y."/>
            <person name="Olmstead R.G."/>
            <person name="Onodera N."/>
            <person name="Petersen B.L."/>
            <person name="Pils B."/>
            <person name="Prigge M."/>
            <person name="Rensing S.A."/>
            <person name="Riano-Pachon D.M."/>
            <person name="Roberts A.W."/>
            <person name="Sato Y."/>
            <person name="Scheller H.V."/>
            <person name="Schulz B."/>
            <person name="Schulz C."/>
            <person name="Shakirov E.V."/>
            <person name="Shibagaki N."/>
            <person name="Shinohara N."/>
            <person name="Shippen D.E."/>
            <person name="Soerensen I."/>
            <person name="Sotooka R."/>
            <person name="Sugimoto N."/>
            <person name="Sugita M."/>
            <person name="Sumikawa N."/>
            <person name="Tanurdzic M."/>
            <person name="Theissen G."/>
            <person name="Ulvskov P."/>
            <person name="Wakazuki S."/>
            <person name="Weng J.K."/>
            <person name="Willats W.W."/>
            <person name="Wipf D."/>
            <person name="Wolf P.G."/>
            <person name="Yang L."/>
            <person name="Zimmer A.D."/>
            <person name="Zhu Q."/>
            <person name="Mitros T."/>
            <person name="Hellsten U."/>
            <person name="Loque D."/>
            <person name="Otillar R."/>
            <person name="Salamov A."/>
            <person name="Schmutz J."/>
            <person name="Shapiro H."/>
            <person name="Lindquist E."/>
            <person name="Lucas S."/>
            <person name="Rokhsar D."/>
            <person name="Grigoriev I.V."/>
        </authorList>
    </citation>
    <scope>NUCLEOTIDE SEQUENCE [LARGE SCALE GENOMIC DNA]</scope>
</reference>
<dbReference type="Gramene" id="EFJ11034">
    <property type="protein sequence ID" value="EFJ11034"/>
    <property type="gene ID" value="SELMODRAFT_126951"/>
</dbReference>